<accession>A0A150MER9</accession>
<dbReference type="Proteomes" id="UP000075424">
    <property type="component" value="Unassembled WGS sequence"/>
</dbReference>
<name>A0A150MER9_GEOSE</name>
<sequence length="50" mass="5643">MRKNKAAKNDVVVLSSKFTGLAMEFHAIIELDPKLARILCITVDEHFSLQ</sequence>
<dbReference type="PATRIC" id="fig|1422.18.peg.1053"/>
<dbReference type="AlphaFoldDB" id="A0A150MER9"/>
<dbReference type="EMBL" id="LQYV01000121">
    <property type="protein sequence ID" value="KYD22795.1"/>
    <property type="molecule type" value="Genomic_DNA"/>
</dbReference>
<evidence type="ECO:0000313" key="1">
    <source>
        <dbReference type="EMBL" id="KYD22795.1"/>
    </source>
</evidence>
<reference evidence="1 2" key="1">
    <citation type="submission" date="2016-01" db="EMBL/GenBank/DDBJ databases">
        <title>Draft Genome Sequences of Seven Thermophilic Sporeformers Isolated from Foods.</title>
        <authorList>
            <person name="Berendsen E.M."/>
            <person name="Wells-Bennik M.H."/>
            <person name="Krawcyk A.O."/>
            <person name="De Jong A."/>
            <person name="Holsappel S."/>
            <person name="Eijlander R.T."/>
            <person name="Kuipers O.P."/>
        </authorList>
    </citation>
    <scope>NUCLEOTIDE SEQUENCE [LARGE SCALE GENOMIC DNA]</scope>
    <source>
        <strain evidence="1 2">B4109</strain>
    </source>
</reference>
<gene>
    <name evidence="1" type="ORF">B4109_1601</name>
</gene>
<protein>
    <submittedName>
        <fullName evidence="1">Uncharacterized protein</fullName>
    </submittedName>
</protein>
<organism evidence="1 2">
    <name type="scientific">Geobacillus stearothermophilus</name>
    <name type="common">Bacillus stearothermophilus</name>
    <dbReference type="NCBI Taxonomy" id="1422"/>
    <lineage>
        <taxon>Bacteria</taxon>
        <taxon>Bacillati</taxon>
        <taxon>Bacillota</taxon>
        <taxon>Bacilli</taxon>
        <taxon>Bacillales</taxon>
        <taxon>Anoxybacillaceae</taxon>
        <taxon>Geobacillus</taxon>
    </lineage>
</organism>
<proteinExistence type="predicted"/>
<evidence type="ECO:0000313" key="2">
    <source>
        <dbReference type="Proteomes" id="UP000075424"/>
    </source>
</evidence>
<comment type="caution">
    <text evidence="1">The sequence shown here is derived from an EMBL/GenBank/DDBJ whole genome shotgun (WGS) entry which is preliminary data.</text>
</comment>